<sequence>MNALDLALICAAILAAMAGSRLGFFRHFAVWLGVFLGGVLATALMPSVADRFANGSDTTAFAAPFATVFICSFLGAFLLSALTRALRSSNNAARTRFIPFDRTLGALAGVATIAFITWSLTPVVTATRYWPVEISNGSAILKALEQHGPHIPHAISEAAETFRLAKENELGTPNAEQGTAQSINPPKAPSLSQSIVDDVSAATLRVEGRACTLIQDGTGVVIAKNLVVTNAHVIAGESGTTSVSNGEFRRRAEVVAFDPRRDIAVLRIKSLNIKPLSISTPITKSTVAIFGYPGGRELRVEGGRIVDQIKATGADLYGKGNWSRKVLILAADLVPGDSGGPVVSRSGQFVGLSFAIDPRLPHTSYALDPSEIREVLKTVGPGTVSTGKCLKN</sequence>
<dbReference type="InterPro" id="IPR003825">
    <property type="entry name" value="Colicin-V_CvpA"/>
</dbReference>
<evidence type="ECO:0000256" key="4">
    <source>
        <dbReference type="ARBA" id="ARBA00022692"/>
    </source>
</evidence>
<dbReference type="InterPro" id="IPR008256">
    <property type="entry name" value="Peptidase_S1B"/>
</dbReference>
<evidence type="ECO:0000256" key="3">
    <source>
        <dbReference type="ARBA" id="ARBA00022670"/>
    </source>
</evidence>
<keyword evidence="5" id="KW-0732">Signal</keyword>
<comment type="subcellular location">
    <subcellularLocation>
        <location evidence="1">Membrane</location>
        <topology evidence="1">Multi-pass membrane protein</topology>
    </subcellularLocation>
</comment>
<feature type="compositionally biased region" description="Polar residues" evidence="10">
    <location>
        <begin position="174"/>
        <end position="192"/>
    </location>
</feature>
<dbReference type="NCBIfam" id="NF033740">
    <property type="entry name" value="MarP_fam_protase"/>
    <property type="match status" value="1"/>
</dbReference>
<dbReference type="InterPro" id="IPR043504">
    <property type="entry name" value="Peptidase_S1_PA_chymotrypsin"/>
</dbReference>
<evidence type="ECO:0000256" key="5">
    <source>
        <dbReference type="ARBA" id="ARBA00022729"/>
    </source>
</evidence>
<keyword evidence="3" id="KW-0645">Protease</keyword>
<dbReference type="EMBL" id="CAFAAH010000001">
    <property type="protein sequence ID" value="CAB4784827.1"/>
    <property type="molecule type" value="Genomic_DNA"/>
</dbReference>
<feature type="transmembrane region" description="Helical" evidence="11">
    <location>
        <begin position="61"/>
        <end position="82"/>
    </location>
</feature>
<dbReference type="InterPro" id="IPR047680">
    <property type="entry name" value="MarP-like"/>
</dbReference>
<evidence type="ECO:0000256" key="1">
    <source>
        <dbReference type="ARBA" id="ARBA00004141"/>
    </source>
</evidence>
<reference evidence="13" key="1">
    <citation type="submission" date="2020-05" db="EMBL/GenBank/DDBJ databases">
        <authorList>
            <person name="Chiriac C."/>
            <person name="Salcher M."/>
            <person name="Ghai R."/>
            <person name="Kavagutti S V."/>
        </authorList>
    </citation>
    <scope>NUCLEOTIDE SEQUENCE</scope>
</reference>
<name>A0A6J7M8M7_9ZZZZ</name>
<evidence type="ECO:0000256" key="11">
    <source>
        <dbReference type="SAM" id="Phobius"/>
    </source>
</evidence>
<dbReference type="PANTHER" id="PTHR43019">
    <property type="entry name" value="SERINE ENDOPROTEASE DEGS"/>
    <property type="match status" value="1"/>
</dbReference>
<proteinExistence type="inferred from homology"/>
<evidence type="ECO:0000256" key="2">
    <source>
        <dbReference type="ARBA" id="ARBA00008764"/>
    </source>
</evidence>
<dbReference type="Pfam" id="PF02674">
    <property type="entry name" value="Colicin_V"/>
    <property type="match status" value="1"/>
</dbReference>
<comment type="similarity">
    <text evidence="2">Belongs to the peptidase S1B family.</text>
</comment>
<organism evidence="13">
    <name type="scientific">freshwater metagenome</name>
    <dbReference type="NCBI Taxonomy" id="449393"/>
    <lineage>
        <taxon>unclassified sequences</taxon>
        <taxon>metagenomes</taxon>
        <taxon>ecological metagenomes</taxon>
    </lineage>
</organism>
<dbReference type="GO" id="GO:0008236">
    <property type="term" value="F:serine-type peptidase activity"/>
    <property type="evidence" value="ECO:0007669"/>
    <property type="project" value="UniProtKB-KW"/>
</dbReference>
<feature type="transmembrane region" description="Helical" evidence="11">
    <location>
        <begin position="29"/>
        <end position="49"/>
    </location>
</feature>
<keyword evidence="7" id="KW-0720">Serine protease</keyword>
<dbReference type="SUPFAM" id="SSF50494">
    <property type="entry name" value="Trypsin-like serine proteases"/>
    <property type="match status" value="1"/>
</dbReference>
<evidence type="ECO:0000256" key="8">
    <source>
        <dbReference type="ARBA" id="ARBA00022989"/>
    </source>
</evidence>
<keyword evidence="9 11" id="KW-0472">Membrane</keyword>
<feature type="region of interest" description="Disordered" evidence="10">
    <location>
        <begin position="173"/>
        <end position="192"/>
    </location>
</feature>
<evidence type="ECO:0000256" key="10">
    <source>
        <dbReference type="SAM" id="MobiDB-lite"/>
    </source>
</evidence>
<evidence type="ECO:0000256" key="6">
    <source>
        <dbReference type="ARBA" id="ARBA00022801"/>
    </source>
</evidence>
<keyword evidence="6" id="KW-0378">Hydrolase</keyword>
<protein>
    <submittedName>
        <fullName evidence="13">Unannotated protein</fullName>
    </submittedName>
</protein>
<dbReference type="EMBL" id="CAFBOR010000001">
    <property type="protein sequence ID" value="CAB4974879.1"/>
    <property type="molecule type" value="Genomic_DNA"/>
</dbReference>
<dbReference type="GO" id="GO:0006508">
    <property type="term" value="P:proteolysis"/>
    <property type="evidence" value="ECO:0007669"/>
    <property type="project" value="UniProtKB-KW"/>
</dbReference>
<evidence type="ECO:0000313" key="13">
    <source>
        <dbReference type="EMBL" id="CAB4974879.1"/>
    </source>
</evidence>
<dbReference type="AlphaFoldDB" id="A0A6J7M8M7"/>
<dbReference type="PRINTS" id="PR00839">
    <property type="entry name" value="V8PROTEASE"/>
</dbReference>
<dbReference type="InterPro" id="IPR009003">
    <property type="entry name" value="Peptidase_S1_PA"/>
</dbReference>
<feature type="transmembrane region" description="Helical" evidence="11">
    <location>
        <begin position="103"/>
        <end position="121"/>
    </location>
</feature>
<dbReference type="Pfam" id="PF13365">
    <property type="entry name" value="Trypsin_2"/>
    <property type="match status" value="1"/>
</dbReference>
<gene>
    <name evidence="12" type="ORF">UFOPK2996_00021</name>
    <name evidence="13" type="ORF">UFOPK3974_00022</name>
</gene>
<evidence type="ECO:0000256" key="7">
    <source>
        <dbReference type="ARBA" id="ARBA00022825"/>
    </source>
</evidence>
<keyword evidence="4 11" id="KW-0812">Transmembrane</keyword>
<dbReference type="GO" id="GO:0016020">
    <property type="term" value="C:membrane"/>
    <property type="evidence" value="ECO:0007669"/>
    <property type="project" value="UniProtKB-SubCell"/>
</dbReference>
<accession>A0A6J7M8M7</accession>
<evidence type="ECO:0000313" key="12">
    <source>
        <dbReference type="EMBL" id="CAB4784827.1"/>
    </source>
</evidence>
<dbReference type="GO" id="GO:0009403">
    <property type="term" value="P:toxin biosynthetic process"/>
    <property type="evidence" value="ECO:0007669"/>
    <property type="project" value="InterPro"/>
</dbReference>
<dbReference type="PANTHER" id="PTHR43019:SF23">
    <property type="entry name" value="PROTEASE DO-LIKE 5, CHLOROPLASTIC"/>
    <property type="match status" value="1"/>
</dbReference>
<keyword evidence="8 11" id="KW-1133">Transmembrane helix</keyword>
<evidence type="ECO:0000256" key="9">
    <source>
        <dbReference type="ARBA" id="ARBA00023136"/>
    </source>
</evidence>
<dbReference type="Gene3D" id="2.40.10.10">
    <property type="entry name" value="Trypsin-like serine proteases"/>
    <property type="match status" value="2"/>
</dbReference>